<dbReference type="EMBL" id="FNET01000014">
    <property type="protein sequence ID" value="SDL86853.1"/>
    <property type="molecule type" value="Genomic_DNA"/>
</dbReference>
<organism evidence="1 2">
    <name type="scientific">Lentzea albidocapillata subsp. violacea</name>
    <dbReference type="NCBI Taxonomy" id="128104"/>
    <lineage>
        <taxon>Bacteria</taxon>
        <taxon>Bacillati</taxon>
        <taxon>Actinomycetota</taxon>
        <taxon>Actinomycetes</taxon>
        <taxon>Pseudonocardiales</taxon>
        <taxon>Pseudonocardiaceae</taxon>
        <taxon>Lentzea</taxon>
    </lineage>
</organism>
<evidence type="ECO:0000313" key="1">
    <source>
        <dbReference type="EMBL" id="SDL86853.1"/>
    </source>
</evidence>
<dbReference type="Gene3D" id="1.50.10.20">
    <property type="match status" value="1"/>
</dbReference>
<accession>A0A1G9NKL2</accession>
<proteinExistence type="predicted"/>
<name>A0A1G9NKL2_9PSEU</name>
<dbReference type="InterPro" id="IPR008930">
    <property type="entry name" value="Terpenoid_cyclase/PrenylTrfase"/>
</dbReference>
<evidence type="ECO:0000313" key="2">
    <source>
        <dbReference type="Proteomes" id="UP000199682"/>
    </source>
</evidence>
<dbReference type="Proteomes" id="UP000199682">
    <property type="component" value="Unassembled WGS sequence"/>
</dbReference>
<gene>
    <name evidence="1" type="ORF">SAMN04488074_11455</name>
</gene>
<sequence>MADSFKTPHPDRHRFEDMIEQARTFLWHNARTLEQRWFEHAFDGGSAEHVVQAVLAYRNDDGGYGHGLEPDHRGPTSQPLHALRALQMFGEVNAPEHAESILAWLSGTCPDGSVPFGMSTSKDHPKAPWVAADDQGGLLLTAQIAAALLALGATAPWLDRATEYCWREIEKLENTHPYELRAAVMFLDEVPDRARAELAAERLRHLKPSTEGYADGEGLELHMYAQKPTSLARAWFTDDEFGKDLDELQNGQQEDGGWNFDFPAFTPIVDFEWRSIATVDALLTLRRYGRIS</sequence>
<protein>
    <recommendedName>
        <fullName evidence="3">Prenyltransferase and squalene oxidase repeat-containing protein</fullName>
    </recommendedName>
</protein>
<reference evidence="2" key="1">
    <citation type="submission" date="2016-10" db="EMBL/GenBank/DDBJ databases">
        <authorList>
            <person name="Varghese N."/>
            <person name="Submissions S."/>
        </authorList>
    </citation>
    <scope>NUCLEOTIDE SEQUENCE [LARGE SCALE GENOMIC DNA]</scope>
    <source>
        <strain evidence="2">DSM 44796</strain>
    </source>
</reference>
<dbReference type="SUPFAM" id="SSF48239">
    <property type="entry name" value="Terpenoid cyclases/Protein prenyltransferases"/>
    <property type="match status" value="1"/>
</dbReference>
<evidence type="ECO:0008006" key="3">
    <source>
        <dbReference type="Google" id="ProtNLM"/>
    </source>
</evidence>
<dbReference type="AlphaFoldDB" id="A0A1G9NKL2"/>